<sequence>MKKLNYLLLLTTLITWSCGSNQQKQEVQQVAEELASETKVKISLEKKWETDTTLTTNESVLYDAGNNILYVSNINGTPTDKDGNGFISRVNLDGTIDNLQWVTGLDAPKGMGISGDKLYVTNITELVEINLADGTISNRYEVEGAQFLNDVAVADGNVYFSDSNTNKIHLLSNGEISTWMEGETLKAPNGLLVEEGHIMLASMGTNDFKSINTTNKEERVLADGIGAGDGVVAHQNGNYIVSNWQGEVYYITKEGDKQLILNTKEQKINSADIEYVKEYNLLLVPTFFNNTVVAYEVKL</sequence>
<evidence type="ECO:0000313" key="2">
    <source>
        <dbReference type="Proteomes" id="UP001172082"/>
    </source>
</evidence>
<proteinExistence type="predicted"/>
<name>A0ABT8KRT4_9BACT</name>
<accession>A0ABT8KRT4</accession>
<dbReference type="SUPFAM" id="SSF63829">
    <property type="entry name" value="Calcium-dependent phosphotriesterase"/>
    <property type="match status" value="1"/>
</dbReference>
<keyword evidence="2" id="KW-1185">Reference proteome</keyword>
<comment type="caution">
    <text evidence="1">The sequence shown here is derived from an EMBL/GenBank/DDBJ whole genome shotgun (WGS) entry which is preliminary data.</text>
</comment>
<dbReference type="InterPro" id="IPR011042">
    <property type="entry name" value="6-blade_b-propeller_TolB-like"/>
</dbReference>
<organism evidence="1 2">
    <name type="scientific">Splendidivirga corallicola</name>
    <dbReference type="NCBI Taxonomy" id="3051826"/>
    <lineage>
        <taxon>Bacteria</taxon>
        <taxon>Pseudomonadati</taxon>
        <taxon>Bacteroidota</taxon>
        <taxon>Cytophagia</taxon>
        <taxon>Cytophagales</taxon>
        <taxon>Splendidivirgaceae</taxon>
        <taxon>Splendidivirga</taxon>
    </lineage>
</organism>
<protein>
    <submittedName>
        <fullName evidence="1">Gluconolaconase</fullName>
    </submittedName>
</protein>
<evidence type="ECO:0000313" key="1">
    <source>
        <dbReference type="EMBL" id="MDN5203454.1"/>
    </source>
</evidence>
<dbReference type="Proteomes" id="UP001172082">
    <property type="component" value="Unassembled WGS sequence"/>
</dbReference>
<reference evidence="1" key="1">
    <citation type="submission" date="2023-06" db="EMBL/GenBank/DDBJ databases">
        <title>Genomic of Parafulvivirga corallium.</title>
        <authorList>
            <person name="Wang G."/>
        </authorList>
    </citation>
    <scope>NUCLEOTIDE SEQUENCE</scope>
    <source>
        <strain evidence="1">BMA10</strain>
    </source>
</reference>
<dbReference type="RefSeq" id="WP_346753476.1">
    <property type="nucleotide sequence ID" value="NZ_JAUJEA010000007.1"/>
</dbReference>
<dbReference type="EMBL" id="JAUJEA010000007">
    <property type="protein sequence ID" value="MDN5203454.1"/>
    <property type="molecule type" value="Genomic_DNA"/>
</dbReference>
<dbReference type="Gene3D" id="2.120.10.30">
    <property type="entry name" value="TolB, C-terminal domain"/>
    <property type="match status" value="1"/>
</dbReference>
<gene>
    <name evidence="1" type="ORF">QQ008_18855</name>
</gene>